<reference evidence="2" key="1">
    <citation type="journal article" date="2021" name="bioRxiv">
        <title>Whole Genome Assembly and Annotation of Northern Wild Rice, Zizania palustris L., Supports a Whole Genome Duplication in the Zizania Genus.</title>
        <authorList>
            <person name="Haas M."/>
            <person name="Kono T."/>
            <person name="Macchietto M."/>
            <person name="Millas R."/>
            <person name="McGilp L."/>
            <person name="Shao M."/>
            <person name="Duquette J."/>
            <person name="Hirsch C.N."/>
            <person name="Kimball J."/>
        </authorList>
    </citation>
    <scope>NUCLEOTIDE SEQUENCE</scope>
    <source>
        <tissue evidence="2">Fresh leaf tissue</tissue>
    </source>
</reference>
<evidence type="ECO:0000256" key="1">
    <source>
        <dbReference type="SAM" id="MobiDB-lite"/>
    </source>
</evidence>
<accession>A0A8J5TDN4</accession>
<evidence type="ECO:0000313" key="2">
    <source>
        <dbReference type="EMBL" id="KAG8080845.1"/>
    </source>
</evidence>
<evidence type="ECO:0000313" key="3">
    <source>
        <dbReference type="Proteomes" id="UP000729402"/>
    </source>
</evidence>
<dbReference type="Proteomes" id="UP000729402">
    <property type="component" value="Unassembled WGS sequence"/>
</dbReference>
<dbReference type="EMBL" id="JAAALK010000282">
    <property type="protein sequence ID" value="KAG8080845.1"/>
    <property type="molecule type" value="Genomic_DNA"/>
</dbReference>
<comment type="caution">
    <text evidence="2">The sequence shown here is derived from an EMBL/GenBank/DDBJ whole genome shotgun (WGS) entry which is preliminary data.</text>
</comment>
<gene>
    <name evidence="2" type="ORF">GUJ93_ZPchr0007g3970</name>
</gene>
<feature type="region of interest" description="Disordered" evidence="1">
    <location>
        <begin position="29"/>
        <end position="89"/>
    </location>
</feature>
<proteinExistence type="predicted"/>
<organism evidence="2 3">
    <name type="scientific">Zizania palustris</name>
    <name type="common">Northern wild rice</name>
    <dbReference type="NCBI Taxonomy" id="103762"/>
    <lineage>
        <taxon>Eukaryota</taxon>
        <taxon>Viridiplantae</taxon>
        <taxon>Streptophyta</taxon>
        <taxon>Embryophyta</taxon>
        <taxon>Tracheophyta</taxon>
        <taxon>Spermatophyta</taxon>
        <taxon>Magnoliopsida</taxon>
        <taxon>Liliopsida</taxon>
        <taxon>Poales</taxon>
        <taxon>Poaceae</taxon>
        <taxon>BOP clade</taxon>
        <taxon>Oryzoideae</taxon>
        <taxon>Oryzeae</taxon>
        <taxon>Zizaniinae</taxon>
        <taxon>Zizania</taxon>
    </lineage>
</organism>
<name>A0A8J5TDN4_ZIZPA</name>
<sequence>MRGFIWQLSFSEDEVVATDLTRCWAMLMSKGEGKGQRPEAELSEGRRAATEAELPGAELSNEDELRQMEDGSGPRKSWAKEGRKETARG</sequence>
<keyword evidence="3" id="KW-1185">Reference proteome</keyword>
<feature type="compositionally biased region" description="Basic and acidic residues" evidence="1">
    <location>
        <begin position="31"/>
        <end position="50"/>
    </location>
</feature>
<reference evidence="2" key="2">
    <citation type="submission" date="2021-02" db="EMBL/GenBank/DDBJ databases">
        <authorList>
            <person name="Kimball J.A."/>
            <person name="Haas M.W."/>
            <person name="Macchietto M."/>
            <person name="Kono T."/>
            <person name="Duquette J."/>
            <person name="Shao M."/>
        </authorList>
    </citation>
    <scope>NUCLEOTIDE SEQUENCE</scope>
    <source>
        <tissue evidence="2">Fresh leaf tissue</tissue>
    </source>
</reference>
<dbReference type="AlphaFoldDB" id="A0A8J5TDN4"/>
<protein>
    <submittedName>
        <fullName evidence="2">Uncharacterized protein</fullName>
    </submittedName>
</protein>
<feature type="compositionally biased region" description="Basic and acidic residues" evidence="1">
    <location>
        <begin position="63"/>
        <end position="89"/>
    </location>
</feature>